<dbReference type="InterPro" id="IPR029063">
    <property type="entry name" value="SAM-dependent_MTases_sf"/>
</dbReference>
<evidence type="ECO:0000313" key="3">
    <source>
        <dbReference type="EMBL" id="ABM77032.1"/>
    </source>
</evidence>
<sequence length="704" mass="79328">MLVEKAIEAEQGNSFTLGLLATIEKALGNIDRASELFEKSINIDQRNPDILHNYSILLAEKDPSKAVNISNRALAMSPENSYYLERNGYLKWKQGDLDNALESTIKAIELSPDLIDAHLNLGGIFKDLGNLDQALASTLKSLELKSDNSKAHMNLGGIYKDLGNLDQALASTLKSLELKPDNLSALNNLNGFIDQLTLSPSNAQNLTKAYELLINLDNISHSKLSMIFIQTFLPAIQEAAKFNPIISAENNALTNLAGDWRLRKSLTLLIPPHQAIEHFLRRLRKELVGLAANQQVIPEILRALTESLATQCFLNEYVYAQSPEEEVFVNQLIELINDNQNSFNQYLAVLACYAPIYRLSLKQDWLKDYPTSSHESRALIQTQLEEPNEEEKIKSAILTSSVINDAVSSKVKAMYEENPYPRYRYADHTSNSLAKTPSETIKLESTKYNLQFSEELIANHSHPKVLIAGCGTGNQVINASRYKNAQITAIDLSRPSLAYAIRKAEGYNMNNVSFKIIDILHVANLKATFDIIECSGVLHHMEDPGKGISALKSQLAHGGYIKLALYSEIARQQIVEARNQIKQLGFKSTPNGIRDFRQQVFQGQLKELSGLSKIWVDFYSLSECRDLCFHVQEHRFTAESIQHLLDTQGLIFCGFMLPKTIRSSYQEQYPDDSEMTSLENWGEFEKKHPTTFRGMYQFWAYKHS</sequence>
<feature type="repeat" description="TPR" evidence="1">
    <location>
        <begin position="115"/>
        <end position="148"/>
    </location>
</feature>
<dbReference type="PROSITE" id="PS50293">
    <property type="entry name" value="TPR_REGION"/>
    <property type="match status" value="1"/>
</dbReference>
<dbReference type="InterPro" id="IPR011990">
    <property type="entry name" value="TPR-like_helical_dom_sf"/>
</dbReference>
<name>A2C6C2_PROM3</name>
<feature type="domain" description="Methyltransferase" evidence="2">
    <location>
        <begin position="460"/>
        <end position="567"/>
    </location>
</feature>
<dbReference type="STRING" id="59922.P9303_02771"/>
<dbReference type="Gene3D" id="3.40.50.150">
    <property type="entry name" value="Vaccinia Virus protein VP39"/>
    <property type="match status" value="1"/>
</dbReference>
<dbReference type="Gene3D" id="1.25.40.10">
    <property type="entry name" value="Tetratricopeptide repeat domain"/>
    <property type="match status" value="4"/>
</dbReference>
<dbReference type="SMART" id="SM00028">
    <property type="entry name" value="TPR"/>
    <property type="match status" value="4"/>
</dbReference>
<protein>
    <recommendedName>
        <fullName evidence="2">Methyltransferase domain-containing protein</fullName>
    </recommendedName>
</protein>
<organism evidence="3 4">
    <name type="scientific">Prochlorococcus marinus (strain MIT 9303)</name>
    <dbReference type="NCBI Taxonomy" id="59922"/>
    <lineage>
        <taxon>Bacteria</taxon>
        <taxon>Bacillati</taxon>
        <taxon>Cyanobacteriota</taxon>
        <taxon>Cyanophyceae</taxon>
        <taxon>Synechococcales</taxon>
        <taxon>Prochlorococcaceae</taxon>
        <taxon>Prochlorococcus</taxon>
    </lineage>
</organism>
<dbReference type="HOGENOM" id="CLU_013533_0_0_3"/>
<evidence type="ECO:0000256" key="1">
    <source>
        <dbReference type="PROSITE-ProRule" id="PRU00339"/>
    </source>
</evidence>
<dbReference type="InterPro" id="IPR025714">
    <property type="entry name" value="Methyltranfer_dom"/>
</dbReference>
<evidence type="ECO:0000313" key="4">
    <source>
        <dbReference type="Proteomes" id="UP000002274"/>
    </source>
</evidence>
<dbReference type="InterPro" id="IPR037919">
    <property type="entry name" value="OGT"/>
</dbReference>
<feature type="repeat" description="TPR" evidence="1">
    <location>
        <begin position="81"/>
        <end position="114"/>
    </location>
</feature>
<dbReference type="PANTHER" id="PTHR44366">
    <property type="entry name" value="UDP-N-ACETYLGLUCOSAMINE--PEPTIDE N-ACETYLGLUCOSAMINYLTRANSFERASE 110 KDA SUBUNIT"/>
    <property type="match status" value="1"/>
</dbReference>
<dbReference type="Pfam" id="PF13181">
    <property type="entry name" value="TPR_8"/>
    <property type="match status" value="4"/>
</dbReference>
<dbReference type="AlphaFoldDB" id="A2C6C2"/>
<proteinExistence type="predicted"/>
<dbReference type="SUPFAM" id="SSF53335">
    <property type="entry name" value="S-adenosyl-L-methionine-dependent methyltransferases"/>
    <property type="match status" value="1"/>
</dbReference>
<reference evidence="3 4" key="1">
    <citation type="journal article" date="2007" name="PLoS Genet.">
        <title>Patterns and implications of gene gain and loss in the evolution of Prochlorococcus.</title>
        <authorList>
            <person name="Kettler G.C."/>
            <person name="Martiny A.C."/>
            <person name="Huang K."/>
            <person name="Zucker J."/>
            <person name="Coleman M.L."/>
            <person name="Rodrigue S."/>
            <person name="Chen F."/>
            <person name="Lapidus A."/>
            <person name="Ferriera S."/>
            <person name="Johnson J."/>
            <person name="Steglich C."/>
            <person name="Church G.M."/>
            <person name="Richardson P."/>
            <person name="Chisholm S.W."/>
        </authorList>
    </citation>
    <scope>NUCLEOTIDE SEQUENCE [LARGE SCALE GENOMIC DNA]</scope>
    <source>
        <strain evidence="3 4">MIT 9303</strain>
    </source>
</reference>
<keyword evidence="1" id="KW-0802">TPR repeat</keyword>
<dbReference type="GO" id="GO:0006493">
    <property type="term" value="P:protein O-linked glycosylation"/>
    <property type="evidence" value="ECO:0007669"/>
    <property type="project" value="InterPro"/>
</dbReference>
<dbReference type="GO" id="GO:0097363">
    <property type="term" value="F:protein O-acetylglucosaminyltransferase activity"/>
    <property type="evidence" value="ECO:0007669"/>
    <property type="project" value="TreeGrafter"/>
</dbReference>
<dbReference type="PANTHER" id="PTHR44366:SF1">
    <property type="entry name" value="UDP-N-ACETYLGLUCOSAMINE--PEPTIDE N-ACETYLGLUCOSAMINYLTRANSFERASE 110 KDA SUBUNIT"/>
    <property type="match status" value="1"/>
</dbReference>
<dbReference type="Proteomes" id="UP000002274">
    <property type="component" value="Chromosome"/>
</dbReference>
<dbReference type="Pfam" id="PF13847">
    <property type="entry name" value="Methyltransf_31"/>
    <property type="match status" value="1"/>
</dbReference>
<dbReference type="BioCyc" id="PMAR59922:G1G80-267-MONOMER"/>
<accession>A2C6C2</accession>
<evidence type="ECO:0000259" key="2">
    <source>
        <dbReference type="Pfam" id="PF13847"/>
    </source>
</evidence>
<feature type="repeat" description="TPR" evidence="1">
    <location>
        <begin position="149"/>
        <end position="182"/>
    </location>
</feature>
<dbReference type="EMBL" id="CP000554">
    <property type="protein sequence ID" value="ABM77032.1"/>
    <property type="molecule type" value="Genomic_DNA"/>
</dbReference>
<gene>
    <name evidence="3" type="ordered locus">P9303_02771</name>
</gene>
<dbReference type="KEGG" id="pmf:P9303_02771"/>
<dbReference type="PROSITE" id="PS50005">
    <property type="entry name" value="TPR"/>
    <property type="match status" value="3"/>
</dbReference>
<dbReference type="InterPro" id="IPR019734">
    <property type="entry name" value="TPR_rpt"/>
</dbReference>
<dbReference type="SUPFAM" id="SSF48452">
    <property type="entry name" value="TPR-like"/>
    <property type="match status" value="2"/>
</dbReference>
<dbReference type="CDD" id="cd02440">
    <property type="entry name" value="AdoMet_MTases"/>
    <property type="match status" value="1"/>
</dbReference>